<keyword evidence="1" id="KW-0645">Protease</keyword>
<dbReference type="Pfam" id="PF04002">
    <property type="entry name" value="RadC"/>
    <property type="match status" value="1"/>
</dbReference>
<keyword evidence="4" id="KW-0862">Zinc</keyword>
<dbReference type="EMBL" id="QFZK01000002">
    <property type="protein sequence ID" value="RFO98128.1"/>
    <property type="molecule type" value="Genomic_DNA"/>
</dbReference>
<dbReference type="Proteomes" id="UP000260665">
    <property type="component" value="Unassembled WGS sequence"/>
</dbReference>
<sequence length="239" mass="25812">MSLKDLPAQARPREKLLARGPSALSDAELLALLLRTGIAGKGVLQMADELLQIRSRRTGDGPTPRSGGFGGIAGLLNATPDDLKEVKGLGPAKRAEILAVMELARRAIAQRLQENTVLADPDAVKQHLQLQLAHLKHEVFVVCFLDVQNKLLHTEELFRGTLTQTSVYPREVVLRTLHHHACAVVLAHNHPSGSVEPSPADKALTNNLRAALALIDVRVLDHIIIGQGLALSMAERGLL</sequence>
<dbReference type="GO" id="GO:0008237">
    <property type="term" value="F:metallopeptidase activity"/>
    <property type="evidence" value="ECO:0007669"/>
    <property type="project" value="UniProtKB-KW"/>
</dbReference>
<proteinExistence type="inferred from homology"/>
<keyword evidence="3" id="KW-0378">Hydrolase</keyword>
<comment type="caution">
    <text evidence="8">The sequence shown here is derived from an EMBL/GenBank/DDBJ whole genome shotgun (WGS) entry which is preliminary data.</text>
</comment>
<reference evidence="8 9" key="1">
    <citation type="submission" date="2018-05" db="EMBL/GenBank/DDBJ databases">
        <title>Rhodoferax soyangensis sp.nov., isolated from an oligotrophic freshwater lake.</title>
        <authorList>
            <person name="Park M."/>
        </authorList>
    </citation>
    <scope>NUCLEOTIDE SEQUENCE [LARGE SCALE GENOMIC DNA]</scope>
    <source>
        <strain evidence="8 9">IMCC26218</strain>
    </source>
</reference>
<dbReference type="InterPro" id="IPR037518">
    <property type="entry name" value="MPN"/>
</dbReference>
<name>A0A3E1RFI6_9BURK</name>
<dbReference type="InterPro" id="IPR025657">
    <property type="entry name" value="RadC_JAB"/>
</dbReference>
<evidence type="ECO:0000259" key="7">
    <source>
        <dbReference type="PROSITE" id="PS50249"/>
    </source>
</evidence>
<evidence type="ECO:0000313" key="9">
    <source>
        <dbReference type="Proteomes" id="UP000260665"/>
    </source>
</evidence>
<dbReference type="PANTHER" id="PTHR30471:SF3">
    <property type="entry name" value="UPF0758 PROTEIN YEES-RELATED"/>
    <property type="match status" value="1"/>
</dbReference>
<protein>
    <recommendedName>
        <fullName evidence="7">MPN domain-containing protein</fullName>
    </recommendedName>
</protein>
<dbReference type="PROSITE" id="PS01302">
    <property type="entry name" value="UPF0758"/>
    <property type="match status" value="1"/>
</dbReference>
<dbReference type="InterPro" id="IPR020891">
    <property type="entry name" value="UPF0758_CS"/>
</dbReference>
<dbReference type="GO" id="GO:0046872">
    <property type="term" value="F:metal ion binding"/>
    <property type="evidence" value="ECO:0007669"/>
    <property type="project" value="UniProtKB-KW"/>
</dbReference>
<dbReference type="PANTHER" id="PTHR30471">
    <property type="entry name" value="DNA REPAIR PROTEIN RADC"/>
    <property type="match status" value="1"/>
</dbReference>
<dbReference type="SUPFAM" id="SSF47781">
    <property type="entry name" value="RuvA domain 2-like"/>
    <property type="match status" value="1"/>
</dbReference>
<dbReference type="RefSeq" id="WP_117174752.1">
    <property type="nucleotide sequence ID" value="NZ_QFZK01000002.1"/>
</dbReference>
<evidence type="ECO:0000256" key="5">
    <source>
        <dbReference type="ARBA" id="ARBA00023049"/>
    </source>
</evidence>
<evidence type="ECO:0000256" key="4">
    <source>
        <dbReference type="ARBA" id="ARBA00022833"/>
    </source>
</evidence>
<evidence type="ECO:0000313" key="8">
    <source>
        <dbReference type="EMBL" id="RFO98128.1"/>
    </source>
</evidence>
<accession>A0A3E1RFI6</accession>
<dbReference type="AlphaFoldDB" id="A0A3E1RFI6"/>
<dbReference type="InterPro" id="IPR010994">
    <property type="entry name" value="RuvA_2-like"/>
</dbReference>
<evidence type="ECO:0000256" key="3">
    <source>
        <dbReference type="ARBA" id="ARBA00022801"/>
    </source>
</evidence>
<feature type="domain" description="MPN" evidence="7">
    <location>
        <begin position="117"/>
        <end position="239"/>
    </location>
</feature>
<dbReference type="Gene3D" id="3.40.140.10">
    <property type="entry name" value="Cytidine Deaminase, domain 2"/>
    <property type="match status" value="1"/>
</dbReference>
<dbReference type="PROSITE" id="PS50249">
    <property type="entry name" value="MPN"/>
    <property type="match status" value="1"/>
</dbReference>
<keyword evidence="5" id="KW-0482">Metalloprotease</keyword>
<dbReference type="InterPro" id="IPR046778">
    <property type="entry name" value="UPF0758_N"/>
</dbReference>
<dbReference type="InterPro" id="IPR001405">
    <property type="entry name" value="UPF0758"/>
</dbReference>
<dbReference type="CDD" id="cd08071">
    <property type="entry name" value="MPN_DUF2466"/>
    <property type="match status" value="1"/>
</dbReference>
<dbReference type="Pfam" id="PF20582">
    <property type="entry name" value="UPF0758_N"/>
    <property type="match status" value="1"/>
</dbReference>
<evidence type="ECO:0000256" key="2">
    <source>
        <dbReference type="ARBA" id="ARBA00022723"/>
    </source>
</evidence>
<organism evidence="8 9">
    <name type="scientific">Rhodoferax lacus</name>
    <dbReference type="NCBI Taxonomy" id="2184758"/>
    <lineage>
        <taxon>Bacteria</taxon>
        <taxon>Pseudomonadati</taxon>
        <taxon>Pseudomonadota</taxon>
        <taxon>Betaproteobacteria</taxon>
        <taxon>Burkholderiales</taxon>
        <taxon>Comamonadaceae</taxon>
        <taxon>Rhodoferax</taxon>
    </lineage>
</organism>
<dbReference type="GO" id="GO:0006508">
    <property type="term" value="P:proteolysis"/>
    <property type="evidence" value="ECO:0007669"/>
    <property type="project" value="UniProtKB-KW"/>
</dbReference>
<keyword evidence="2" id="KW-0479">Metal-binding</keyword>
<dbReference type="NCBIfam" id="TIGR00608">
    <property type="entry name" value="radc"/>
    <property type="match status" value="1"/>
</dbReference>
<evidence type="ECO:0000256" key="1">
    <source>
        <dbReference type="ARBA" id="ARBA00022670"/>
    </source>
</evidence>
<dbReference type="OrthoDB" id="9804482at2"/>
<evidence type="ECO:0000256" key="6">
    <source>
        <dbReference type="RuleBase" id="RU003797"/>
    </source>
</evidence>
<comment type="similarity">
    <text evidence="6">Belongs to the UPF0758 family.</text>
</comment>
<keyword evidence="9" id="KW-1185">Reference proteome</keyword>
<gene>
    <name evidence="8" type="ORF">DIC66_05255</name>
</gene>
<dbReference type="NCBIfam" id="NF000642">
    <property type="entry name" value="PRK00024.1"/>
    <property type="match status" value="1"/>
</dbReference>